<dbReference type="GO" id="GO:0046872">
    <property type="term" value="F:metal ion binding"/>
    <property type="evidence" value="ECO:0007669"/>
    <property type="project" value="UniProtKB-KW"/>
</dbReference>
<organism evidence="4 5">
    <name type="scientific">Elysia chlorotica</name>
    <name type="common">Eastern emerald elysia</name>
    <name type="synonym">Sea slug</name>
    <dbReference type="NCBI Taxonomy" id="188477"/>
    <lineage>
        <taxon>Eukaryota</taxon>
        <taxon>Metazoa</taxon>
        <taxon>Spiralia</taxon>
        <taxon>Lophotrochozoa</taxon>
        <taxon>Mollusca</taxon>
        <taxon>Gastropoda</taxon>
        <taxon>Heterobranchia</taxon>
        <taxon>Euthyneura</taxon>
        <taxon>Panpulmonata</taxon>
        <taxon>Sacoglossa</taxon>
        <taxon>Placobranchoidea</taxon>
        <taxon>Plakobranchidae</taxon>
        <taxon>Elysia</taxon>
    </lineage>
</organism>
<keyword evidence="5" id="KW-1185">Reference proteome</keyword>
<dbReference type="InterPro" id="IPR017850">
    <property type="entry name" value="Alkaline_phosphatase_core_sf"/>
</dbReference>
<comment type="cofactor">
    <cofactor evidence="3">
        <name>Zn(2+)</name>
        <dbReference type="ChEBI" id="CHEBI:29105"/>
    </cofactor>
    <text evidence="3">Binds 2 Zn(2+) ions.</text>
</comment>
<dbReference type="STRING" id="188477.A0A433STS8"/>
<keyword evidence="2" id="KW-0597">Phosphoprotein</keyword>
<dbReference type="PANTHER" id="PTHR11596">
    <property type="entry name" value="ALKALINE PHOSPHATASE"/>
    <property type="match status" value="1"/>
</dbReference>
<dbReference type="SUPFAM" id="SSF53649">
    <property type="entry name" value="Alkaline phosphatase-like"/>
    <property type="match status" value="1"/>
</dbReference>
<gene>
    <name evidence="4" type="ORF">EGW08_019543</name>
</gene>
<feature type="binding site" evidence="3">
    <location>
        <position position="14"/>
    </location>
    <ligand>
        <name>Zn(2+)</name>
        <dbReference type="ChEBI" id="CHEBI:29105"/>
        <label>2</label>
    </ligand>
</feature>
<sequence>FPCLPGAAIDLAHHNNLAQKALLEGIALDQAVKTAIDLTSDVDTLTMVTADHSHVFNIAGYPARGHSILGKEMCTLHHNPLIHLGEEKGARYQYVWNREQLLDADDTALNFKFPVAVPIAYETHGGEDVAIYAQGPMSHLVSGNWEQHFIAHVMAYAACVGPDKSHCTETGRKNSDFCQGAPGRAGAGGRDMRIAVLNLVVVFVCSLL</sequence>
<dbReference type="Gene3D" id="3.40.720.10">
    <property type="entry name" value="Alkaline Phosphatase, subunit A"/>
    <property type="match status" value="1"/>
</dbReference>
<name>A0A433STS8_ELYCH</name>
<keyword evidence="3" id="KW-0479">Metal-binding</keyword>
<comment type="caution">
    <text evidence="4">The sequence shown here is derived from an EMBL/GenBank/DDBJ whole genome shotgun (WGS) entry which is preliminary data.</text>
</comment>
<evidence type="ECO:0000256" key="2">
    <source>
        <dbReference type="ARBA" id="ARBA00022553"/>
    </source>
</evidence>
<evidence type="ECO:0000313" key="4">
    <source>
        <dbReference type="EMBL" id="RUS72687.1"/>
    </source>
</evidence>
<feature type="binding site" evidence="3">
    <location>
        <position position="52"/>
    </location>
    <ligand>
        <name>Zn(2+)</name>
        <dbReference type="ChEBI" id="CHEBI:29105"/>
        <label>2</label>
    </ligand>
</feature>
<dbReference type="EC" id="3.1.3.1" evidence="1"/>
<dbReference type="OrthoDB" id="5818554at2759"/>
<feature type="binding site" evidence="3">
    <location>
        <position position="124"/>
    </location>
    <ligand>
        <name>Zn(2+)</name>
        <dbReference type="ChEBI" id="CHEBI:29105"/>
        <label>2</label>
    </ligand>
</feature>
<proteinExistence type="predicted"/>
<protein>
    <recommendedName>
        <fullName evidence="1">alkaline phosphatase</fullName>
        <ecNumber evidence="1">3.1.3.1</ecNumber>
    </recommendedName>
</protein>
<accession>A0A433STS8</accession>
<dbReference type="Pfam" id="PF00245">
    <property type="entry name" value="Alk_phosphatase"/>
    <property type="match status" value="1"/>
</dbReference>
<dbReference type="AlphaFoldDB" id="A0A433STS8"/>
<dbReference type="EMBL" id="RQTK01001031">
    <property type="protein sequence ID" value="RUS72687.1"/>
    <property type="molecule type" value="Genomic_DNA"/>
</dbReference>
<evidence type="ECO:0000313" key="5">
    <source>
        <dbReference type="Proteomes" id="UP000271974"/>
    </source>
</evidence>
<dbReference type="GO" id="GO:0004035">
    <property type="term" value="F:alkaline phosphatase activity"/>
    <property type="evidence" value="ECO:0007669"/>
    <property type="project" value="UniProtKB-EC"/>
</dbReference>
<evidence type="ECO:0000256" key="1">
    <source>
        <dbReference type="ARBA" id="ARBA00012647"/>
    </source>
</evidence>
<keyword evidence="3" id="KW-0862">Zinc</keyword>
<dbReference type="Proteomes" id="UP000271974">
    <property type="component" value="Unassembled WGS sequence"/>
</dbReference>
<dbReference type="InterPro" id="IPR001952">
    <property type="entry name" value="Alkaline_phosphatase"/>
</dbReference>
<reference evidence="4 5" key="1">
    <citation type="submission" date="2019-01" db="EMBL/GenBank/DDBJ databases">
        <title>A draft genome assembly of the solar-powered sea slug Elysia chlorotica.</title>
        <authorList>
            <person name="Cai H."/>
            <person name="Li Q."/>
            <person name="Fang X."/>
            <person name="Li J."/>
            <person name="Curtis N.E."/>
            <person name="Altenburger A."/>
            <person name="Shibata T."/>
            <person name="Feng M."/>
            <person name="Maeda T."/>
            <person name="Schwartz J.A."/>
            <person name="Shigenobu S."/>
            <person name="Lundholm N."/>
            <person name="Nishiyama T."/>
            <person name="Yang H."/>
            <person name="Hasebe M."/>
            <person name="Li S."/>
            <person name="Pierce S.K."/>
            <person name="Wang J."/>
        </authorList>
    </citation>
    <scope>NUCLEOTIDE SEQUENCE [LARGE SCALE GENOMIC DNA]</scope>
    <source>
        <strain evidence="4">EC2010</strain>
        <tissue evidence="4">Whole organism of an adult</tissue>
    </source>
</reference>
<evidence type="ECO:0000256" key="3">
    <source>
        <dbReference type="PIRSR" id="PIRSR601952-2"/>
    </source>
</evidence>
<feature type="binding site" evidence="3">
    <location>
        <position position="10"/>
    </location>
    <ligand>
        <name>Zn(2+)</name>
        <dbReference type="ChEBI" id="CHEBI:29105"/>
        <label>2</label>
    </ligand>
</feature>
<feature type="binding site" evidence="3">
    <location>
        <position position="51"/>
    </location>
    <ligand>
        <name>Zn(2+)</name>
        <dbReference type="ChEBI" id="CHEBI:29105"/>
        <label>2</label>
    </ligand>
</feature>
<feature type="non-terminal residue" evidence="4">
    <location>
        <position position="1"/>
    </location>
</feature>
<dbReference type="PANTHER" id="PTHR11596:SF5">
    <property type="entry name" value="ALKALINE PHOSPHATASE"/>
    <property type="match status" value="1"/>
</dbReference>